<evidence type="ECO:0000259" key="13">
    <source>
        <dbReference type="Pfam" id="PF08546"/>
    </source>
</evidence>
<comment type="pathway">
    <text evidence="2 11">Cofactor biosynthesis; (R)-pantothenate biosynthesis; (R)-pantoate from 3-methyl-2-oxobutanoate: step 2/2.</text>
</comment>
<dbReference type="GO" id="GO:0008677">
    <property type="term" value="F:2-dehydropantoate 2-reductase activity"/>
    <property type="evidence" value="ECO:0007669"/>
    <property type="project" value="UniProtKB-EC"/>
</dbReference>
<dbReference type="InterPro" id="IPR013328">
    <property type="entry name" value="6PGD_dom2"/>
</dbReference>
<feature type="domain" description="Ketopantoate reductase C-terminal" evidence="13">
    <location>
        <begin position="175"/>
        <end position="288"/>
    </location>
</feature>
<dbReference type="Proteomes" id="UP000257144">
    <property type="component" value="Unassembled WGS sequence"/>
</dbReference>
<dbReference type="RefSeq" id="WP_115450395.1">
    <property type="nucleotide sequence ID" value="NZ_QNQT01000001.1"/>
</dbReference>
<feature type="domain" description="Ketopantoate reductase N-terminal" evidence="12">
    <location>
        <begin position="3"/>
        <end position="144"/>
    </location>
</feature>
<dbReference type="OrthoDB" id="9800163at2"/>
<evidence type="ECO:0000256" key="1">
    <source>
        <dbReference type="ARBA" id="ARBA00002919"/>
    </source>
</evidence>
<accession>A0A3D8GVL4</accession>
<comment type="function">
    <text evidence="1 11">Catalyzes the NADPH-dependent reduction of ketopantoate into pantoic acid.</text>
</comment>
<dbReference type="EC" id="1.1.1.169" evidence="4 11"/>
<protein>
    <recommendedName>
        <fullName evidence="5 11">2-dehydropantoate 2-reductase</fullName>
        <ecNumber evidence="4 11">1.1.1.169</ecNumber>
    </recommendedName>
    <alternativeName>
        <fullName evidence="9 11">Ketopantoate reductase</fullName>
    </alternativeName>
</protein>
<dbReference type="AlphaFoldDB" id="A0A3D8GVL4"/>
<proteinExistence type="inferred from homology"/>
<gene>
    <name evidence="14" type="ORF">DRW41_02615</name>
</gene>
<dbReference type="InterPro" id="IPR050838">
    <property type="entry name" value="Ketopantoate_reductase"/>
</dbReference>
<reference evidence="14 15" key="1">
    <citation type="submission" date="2018-07" db="EMBL/GenBank/DDBJ databases">
        <title>Bacillus sp. YLB-04 draft genome sequence.</title>
        <authorList>
            <person name="Yu L."/>
            <person name="Tang X."/>
        </authorList>
    </citation>
    <scope>NUCLEOTIDE SEQUENCE [LARGE SCALE GENOMIC DNA]</scope>
    <source>
        <strain evidence="14 15">YLB-04</strain>
    </source>
</reference>
<dbReference type="PANTHER" id="PTHR43765:SF2">
    <property type="entry name" value="2-DEHYDROPANTOATE 2-REDUCTASE"/>
    <property type="match status" value="1"/>
</dbReference>
<keyword evidence="15" id="KW-1185">Reference proteome</keyword>
<evidence type="ECO:0000256" key="10">
    <source>
        <dbReference type="ARBA" id="ARBA00048793"/>
    </source>
</evidence>
<evidence type="ECO:0000259" key="12">
    <source>
        <dbReference type="Pfam" id="PF02558"/>
    </source>
</evidence>
<keyword evidence="6 11" id="KW-0566">Pantothenate biosynthesis</keyword>
<dbReference type="GO" id="GO:0005737">
    <property type="term" value="C:cytoplasm"/>
    <property type="evidence" value="ECO:0007669"/>
    <property type="project" value="TreeGrafter"/>
</dbReference>
<evidence type="ECO:0000256" key="9">
    <source>
        <dbReference type="ARBA" id="ARBA00032024"/>
    </source>
</evidence>
<evidence type="ECO:0000313" key="14">
    <source>
        <dbReference type="EMBL" id="RDU38475.1"/>
    </source>
</evidence>
<dbReference type="SUPFAM" id="SSF48179">
    <property type="entry name" value="6-phosphogluconate dehydrogenase C-terminal domain-like"/>
    <property type="match status" value="1"/>
</dbReference>
<comment type="catalytic activity">
    <reaction evidence="10 11">
        <text>(R)-pantoate + NADP(+) = 2-dehydropantoate + NADPH + H(+)</text>
        <dbReference type="Rhea" id="RHEA:16233"/>
        <dbReference type="ChEBI" id="CHEBI:11561"/>
        <dbReference type="ChEBI" id="CHEBI:15378"/>
        <dbReference type="ChEBI" id="CHEBI:15980"/>
        <dbReference type="ChEBI" id="CHEBI:57783"/>
        <dbReference type="ChEBI" id="CHEBI:58349"/>
        <dbReference type="EC" id="1.1.1.169"/>
    </reaction>
</comment>
<sequence>MKIGIVGAGSIGLLFAAYMNGLFDVTVYTRTIGQAERINRNGVRLVKGAGPLTANVRAKALGTGPMDNDLTIIAVKQYQLESVLSHLPAKGALLFLQNGMGHLRLLEQLNVEAIYVGSVEHGALRETPDTVSHNGAGLTRVAVFRGSPDLLEKVASLLSDTFPMKLEPDFYEMLAGKLAANAVINPLTAILGVRNGELVENPRYEKLLEKVFEEAAAILGFKDPQDRLANVKRICRNTSENRSSMLKDLDAGRPTEVDAILGYLLDEADDREMAAPLLRAFYEMIKGKDSNGRESC</sequence>
<dbReference type="PANTHER" id="PTHR43765">
    <property type="entry name" value="2-DEHYDROPANTOATE 2-REDUCTASE-RELATED"/>
    <property type="match status" value="1"/>
</dbReference>
<dbReference type="InterPro" id="IPR013332">
    <property type="entry name" value="KPR_N"/>
</dbReference>
<comment type="similarity">
    <text evidence="3 11">Belongs to the ketopantoate reductase family.</text>
</comment>
<dbReference type="InterPro" id="IPR036291">
    <property type="entry name" value="NAD(P)-bd_dom_sf"/>
</dbReference>
<evidence type="ECO:0000256" key="5">
    <source>
        <dbReference type="ARBA" id="ARBA00019465"/>
    </source>
</evidence>
<evidence type="ECO:0000256" key="7">
    <source>
        <dbReference type="ARBA" id="ARBA00022857"/>
    </source>
</evidence>
<dbReference type="Gene3D" id="3.40.50.720">
    <property type="entry name" value="NAD(P)-binding Rossmann-like Domain"/>
    <property type="match status" value="1"/>
</dbReference>
<evidence type="ECO:0000313" key="15">
    <source>
        <dbReference type="Proteomes" id="UP000257144"/>
    </source>
</evidence>
<evidence type="ECO:0000256" key="6">
    <source>
        <dbReference type="ARBA" id="ARBA00022655"/>
    </source>
</evidence>
<dbReference type="UniPathway" id="UPA00028">
    <property type="reaction ID" value="UER00004"/>
</dbReference>
<dbReference type="InterPro" id="IPR008927">
    <property type="entry name" value="6-PGluconate_DH-like_C_sf"/>
</dbReference>
<dbReference type="EMBL" id="QNQT01000001">
    <property type="protein sequence ID" value="RDU38475.1"/>
    <property type="molecule type" value="Genomic_DNA"/>
</dbReference>
<evidence type="ECO:0000256" key="11">
    <source>
        <dbReference type="RuleBase" id="RU362068"/>
    </source>
</evidence>
<dbReference type="NCBIfam" id="NF005093">
    <property type="entry name" value="PRK06522.2-4"/>
    <property type="match status" value="1"/>
</dbReference>
<dbReference type="SUPFAM" id="SSF51735">
    <property type="entry name" value="NAD(P)-binding Rossmann-fold domains"/>
    <property type="match status" value="1"/>
</dbReference>
<dbReference type="Gene3D" id="1.10.1040.10">
    <property type="entry name" value="N-(1-d-carboxylethyl)-l-norvaline Dehydrogenase, domain 2"/>
    <property type="match status" value="1"/>
</dbReference>
<organism evidence="14 15">
    <name type="scientific">Neobacillus piezotolerans</name>
    <dbReference type="NCBI Taxonomy" id="2259171"/>
    <lineage>
        <taxon>Bacteria</taxon>
        <taxon>Bacillati</taxon>
        <taxon>Bacillota</taxon>
        <taxon>Bacilli</taxon>
        <taxon>Bacillales</taxon>
        <taxon>Bacillaceae</taxon>
        <taxon>Neobacillus</taxon>
    </lineage>
</organism>
<dbReference type="NCBIfam" id="TIGR00745">
    <property type="entry name" value="apbA_panE"/>
    <property type="match status" value="1"/>
</dbReference>
<evidence type="ECO:0000256" key="3">
    <source>
        <dbReference type="ARBA" id="ARBA00007870"/>
    </source>
</evidence>
<name>A0A3D8GVL4_9BACI</name>
<dbReference type="InterPro" id="IPR013752">
    <property type="entry name" value="KPA_reductase"/>
</dbReference>
<dbReference type="Pfam" id="PF02558">
    <property type="entry name" value="ApbA"/>
    <property type="match status" value="1"/>
</dbReference>
<keyword evidence="7 11" id="KW-0521">NADP</keyword>
<comment type="caution">
    <text evidence="14">The sequence shown here is derived from an EMBL/GenBank/DDBJ whole genome shotgun (WGS) entry which is preliminary data.</text>
</comment>
<dbReference type="GO" id="GO:0050661">
    <property type="term" value="F:NADP binding"/>
    <property type="evidence" value="ECO:0007669"/>
    <property type="project" value="TreeGrafter"/>
</dbReference>
<dbReference type="Pfam" id="PF08546">
    <property type="entry name" value="ApbA_C"/>
    <property type="match status" value="1"/>
</dbReference>
<keyword evidence="8 11" id="KW-0560">Oxidoreductase</keyword>
<evidence type="ECO:0000256" key="4">
    <source>
        <dbReference type="ARBA" id="ARBA00013014"/>
    </source>
</evidence>
<dbReference type="InterPro" id="IPR003710">
    <property type="entry name" value="ApbA"/>
</dbReference>
<dbReference type="GO" id="GO:0015940">
    <property type="term" value="P:pantothenate biosynthetic process"/>
    <property type="evidence" value="ECO:0007669"/>
    <property type="project" value="UniProtKB-UniPathway"/>
</dbReference>
<evidence type="ECO:0000256" key="8">
    <source>
        <dbReference type="ARBA" id="ARBA00023002"/>
    </source>
</evidence>
<evidence type="ECO:0000256" key="2">
    <source>
        <dbReference type="ARBA" id="ARBA00004994"/>
    </source>
</evidence>